<keyword evidence="3 7" id="KW-0812">Transmembrane</keyword>
<comment type="subcellular location">
    <subcellularLocation>
        <location evidence="1">Cell membrane</location>
        <topology evidence="1">Multi-pass membrane protein</topology>
    </subcellularLocation>
</comment>
<evidence type="ECO:0000256" key="7">
    <source>
        <dbReference type="SAM" id="Phobius"/>
    </source>
</evidence>
<keyword evidence="10" id="KW-0808">Transferase</keyword>
<evidence type="ECO:0000256" key="4">
    <source>
        <dbReference type="ARBA" id="ARBA00022989"/>
    </source>
</evidence>
<feature type="region of interest" description="Disordered" evidence="6">
    <location>
        <begin position="730"/>
        <end position="750"/>
    </location>
</feature>
<dbReference type="AlphaFoldDB" id="A0A502FWC3"/>
<evidence type="ECO:0000256" key="2">
    <source>
        <dbReference type="ARBA" id="ARBA00022475"/>
    </source>
</evidence>
<feature type="transmembrane region" description="Helical" evidence="7">
    <location>
        <begin position="109"/>
        <end position="129"/>
    </location>
</feature>
<dbReference type="SUPFAM" id="SSF53649">
    <property type="entry name" value="Alkaline phosphatase-like"/>
    <property type="match status" value="1"/>
</dbReference>
<dbReference type="CDD" id="cd16015">
    <property type="entry name" value="LTA_synthase"/>
    <property type="match status" value="1"/>
</dbReference>
<feature type="transmembrane region" description="Helical" evidence="7">
    <location>
        <begin position="77"/>
        <end position="97"/>
    </location>
</feature>
<evidence type="ECO:0000259" key="9">
    <source>
        <dbReference type="Pfam" id="PF22895"/>
    </source>
</evidence>
<keyword evidence="5 7" id="KW-0472">Membrane</keyword>
<feature type="domain" description="DUF7024" evidence="9">
    <location>
        <begin position="619"/>
        <end position="761"/>
    </location>
</feature>
<evidence type="ECO:0000256" key="6">
    <source>
        <dbReference type="SAM" id="MobiDB-lite"/>
    </source>
</evidence>
<dbReference type="NCBIfam" id="NF003000">
    <property type="entry name" value="PRK03776.1"/>
    <property type="match status" value="1"/>
</dbReference>
<evidence type="ECO:0000256" key="3">
    <source>
        <dbReference type="ARBA" id="ARBA00022692"/>
    </source>
</evidence>
<dbReference type="RefSeq" id="WP_140475740.1">
    <property type="nucleotide sequence ID" value="NZ_RCZD01000020.1"/>
</dbReference>
<dbReference type="PANTHER" id="PTHR47371:SF3">
    <property type="entry name" value="PHOSPHOGLYCEROL TRANSFERASE I"/>
    <property type="match status" value="1"/>
</dbReference>
<accession>A0A502FWC3</accession>
<dbReference type="InterPro" id="IPR050448">
    <property type="entry name" value="OpgB/LTA_synthase_biosynth"/>
</dbReference>
<evidence type="ECO:0000313" key="10">
    <source>
        <dbReference type="EMBL" id="TPG53721.1"/>
    </source>
</evidence>
<evidence type="ECO:0000259" key="8">
    <source>
        <dbReference type="Pfam" id="PF00884"/>
    </source>
</evidence>
<evidence type="ECO:0000313" key="11">
    <source>
        <dbReference type="Proteomes" id="UP000317663"/>
    </source>
</evidence>
<name>A0A502FWC3_9GAMM</name>
<dbReference type="Pfam" id="PF22895">
    <property type="entry name" value="DUF7024"/>
    <property type="match status" value="1"/>
</dbReference>
<evidence type="ECO:0000256" key="1">
    <source>
        <dbReference type="ARBA" id="ARBA00004651"/>
    </source>
</evidence>
<dbReference type="InterPro" id="IPR000917">
    <property type="entry name" value="Sulfatase_N"/>
</dbReference>
<dbReference type="Gene3D" id="3.40.720.10">
    <property type="entry name" value="Alkaline Phosphatase, subunit A"/>
    <property type="match status" value="1"/>
</dbReference>
<dbReference type="Pfam" id="PF00884">
    <property type="entry name" value="Sulfatase"/>
    <property type="match status" value="1"/>
</dbReference>
<keyword evidence="11" id="KW-1185">Reference proteome</keyword>
<organism evidence="10 11">
    <name type="scientific">Ewingella americana</name>
    <dbReference type="NCBI Taxonomy" id="41202"/>
    <lineage>
        <taxon>Bacteria</taxon>
        <taxon>Pseudomonadati</taxon>
        <taxon>Pseudomonadota</taxon>
        <taxon>Gammaproteobacteria</taxon>
        <taxon>Enterobacterales</taxon>
        <taxon>Yersiniaceae</taxon>
        <taxon>Ewingella</taxon>
    </lineage>
</organism>
<dbReference type="PANTHER" id="PTHR47371">
    <property type="entry name" value="LIPOTEICHOIC ACID SYNTHASE"/>
    <property type="match status" value="1"/>
</dbReference>
<protein>
    <submittedName>
        <fullName evidence="10">Phosphatidylglycerol--membrane-oligosaccharide glycerophosphotransferase</fullName>
        <ecNumber evidence="10">2.7.8.20</ecNumber>
    </submittedName>
</protein>
<gene>
    <name evidence="10" type="ORF">EAH77_23925</name>
</gene>
<dbReference type="InterPro" id="IPR054288">
    <property type="entry name" value="DUF7024"/>
</dbReference>
<feature type="transmembrane region" description="Helical" evidence="7">
    <location>
        <begin position="6"/>
        <end position="22"/>
    </location>
</feature>
<dbReference type="InterPro" id="IPR017850">
    <property type="entry name" value="Alkaline_phosphatase_core_sf"/>
</dbReference>
<dbReference type="OrthoDB" id="9760224at2"/>
<evidence type="ECO:0000256" key="5">
    <source>
        <dbReference type="ARBA" id="ARBA00023136"/>
    </source>
</evidence>
<dbReference type="EC" id="2.7.8.20" evidence="10"/>
<keyword evidence="4 7" id="KW-1133">Transmembrane helix</keyword>
<feature type="transmembrane region" description="Helical" evidence="7">
    <location>
        <begin position="29"/>
        <end position="52"/>
    </location>
</feature>
<dbReference type="GO" id="GO:0008960">
    <property type="term" value="F:phosphatidylglycerol-membrane-oligosaccharide glycerophosphotransferase activity"/>
    <property type="evidence" value="ECO:0007669"/>
    <property type="project" value="UniProtKB-EC"/>
</dbReference>
<dbReference type="GO" id="GO:0005886">
    <property type="term" value="C:plasma membrane"/>
    <property type="evidence" value="ECO:0007669"/>
    <property type="project" value="UniProtKB-SubCell"/>
</dbReference>
<keyword evidence="2" id="KW-1003">Cell membrane</keyword>
<dbReference type="Proteomes" id="UP000317663">
    <property type="component" value="Unassembled WGS sequence"/>
</dbReference>
<feature type="domain" description="Sulfatase N-terminal" evidence="8">
    <location>
        <begin position="163"/>
        <end position="447"/>
    </location>
</feature>
<reference evidence="10 11" key="1">
    <citation type="journal article" date="2019" name="Environ. Microbiol.">
        <title>Species interactions and distinct microbial communities in high Arctic permafrost affected cryosols are associated with the CH4 and CO2 gas fluxes.</title>
        <authorList>
            <person name="Altshuler I."/>
            <person name="Hamel J."/>
            <person name="Turney S."/>
            <person name="Magnuson E."/>
            <person name="Levesque R."/>
            <person name="Greer C."/>
            <person name="Whyte L.G."/>
        </authorList>
    </citation>
    <scope>NUCLEOTIDE SEQUENCE [LARGE SCALE GENOMIC DNA]</scope>
    <source>
        <strain evidence="10 11">E4</strain>
    </source>
</reference>
<comment type="caution">
    <text evidence="10">The sequence shown here is derived from an EMBL/GenBank/DDBJ whole genome shotgun (WGS) entry which is preliminary data.</text>
</comment>
<sequence>MVSDFVSFLFFISSIFLYVRRASAGRVWFSLLLFFLSLYVILNLVLIGSNYFTGDGITDAVMYTVTSSLKGAGLTKYILPFSGLVAALAVILTLLIWCLKKRKGHNSSWVHSVLAVVLAVFSVGSTQAFQNISRLVKTQISGDTADFDAYYKVPQKVVKGKKPNLVYLYGESLERTYFDPQTFPGLTTELSRHKDASIDFTGTRQVPGTGYTIAGMVSSQCGIPLFAPFDGNASSALSTFYPENVCLGDVLKGAGYQNYFYQGAELAFAGKGTFLTSHGFDYLYGYNELRSTVADPKYKNDWGWYDDTLLDEVFKKFVELSKAGQPFSLFALTVDTHHPDGFISRGCTRKEYFYHKKENRSLSAVACSQQLVAAFIDKIKASGYYDNTIIVVSSDHLAMNNTAYDILNKKKRKDLFFVMDGRNPQAELNHVKRSTLDNGATVLDIMGGDNFIGLGRSGVSSTSLATQFINIDEKIDGWKPAVIKQWGFPNSISKYVVDNKANTFTFSGMAIKTPFILKVMPNKIEPMFDVYLSTPLKKQLASLTASDNFVWVDKCYEMGQVWTPELALNTGLCVASGNLAAKPVIVQVGGGVYKGNVDFTKESAGNQEMYQKTVNALNIDDAQTRYQSPAIAFMLPGLPQQVKAISGLSDVENWGRWSDANVASAVKIDYVDPLPANFDVVLRARAYGNNIGKPISVKVGDEEHFVTFSDKDQTLTVQFSNAGSAQSIVITPPSPTEPTEGTSGGFEPRKLGIGLVSLSIEDRDTQS</sequence>
<proteinExistence type="predicted"/>
<dbReference type="EMBL" id="RCZD01000020">
    <property type="protein sequence ID" value="TPG53721.1"/>
    <property type="molecule type" value="Genomic_DNA"/>
</dbReference>